<dbReference type="Gene3D" id="3.30.460.40">
    <property type="match status" value="1"/>
</dbReference>
<dbReference type="GeneID" id="8440615"/>
<evidence type="ECO:0000313" key="2">
    <source>
        <dbReference type="Proteomes" id="UP000002058"/>
    </source>
</evidence>
<reference evidence="2" key="1">
    <citation type="journal article" date="2009" name="Genome Res.">
        <title>Comparative genomic analyses of the human fungal pathogens Coccidioides and their relatives.</title>
        <authorList>
            <person name="Sharpton T.J."/>
            <person name="Stajich J.E."/>
            <person name="Rounsley S.D."/>
            <person name="Gardner M.J."/>
            <person name="Wortman J.R."/>
            <person name="Jordar V.S."/>
            <person name="Maiti R."/>
            <person name="Kodira C.D."/>
            <person name="Neafsey D.E."/>
            <person name="Zeng Q."/>
            <person name="Hung C.-Y."/>
            <person name="McMahan C."/>
            <person name="Muszewska A."/>
            <person name="Grynberg M."/>
            <person name="Mandel M.A."/>
            <person name="Kellner E.M."/>
            <person name="Barker B.M."/>
            <person name="Galgiani J.N."/>
            <person name="Orbach M.J."/>
            <person name="Kirkland T.N."/>
            <person name="Cole G.T."/>
            <person name="Henn M.R."/>
            <person name="Birren B.W."/>
            <person name="Taylor J.W."/>
        </authorList>
    </citation>
    <scope>NUCLEOTIDE SEQUENCE [LARGE SCALE GENOMIC DNA]</scope>
    <source>
        <strain evidence="2">UAMH 1704</strain>
    </source>
</reference>
<dbReference type="eggNOG" id="ENOG502SXUH">
    <property type="taxonomic scope" value="Eukaryota"/>
</dbReference>
<dbReference type="OMA" id="WIFREKV"/>
<gene>
    <name evidence="1" type="ORF">UREG_07039</name>
</gene>
<evidence type="ECO:0000313" key="1">
    <source>
        <dbReference type="EMBL" id="EEP82174.1"/>
    </source>
</evidence>
<proteinExistence type="predicted"/>
<keyword evidence="2" id="KW-1185">Reference proteome</keyword>
<dbReference type="SUPFAM" id="SSF81301">
    <property type="entry name" value="Nucleotidyltransferase"/>
    <property type="match status" value="1"/>
</dbReference>
<dbReference type="KEGG" id="ure:UREG_07039"/>
<dbReference type="RefSeq" id="XP_002582266.1">
    <property type="nucleotide sequence ID" value="XM_002582220.1"/>
</dbReference>
<dbReference type="HOGENOM" id="CLU_104762_0_0_1"/>
<dbReference type="OrthoDB" id="5419802at2759"/>
<dbReference type="AlphaFoldDB" id="C4JXY8"/>
<dbReference type="InParanoid" id="C4JXY8"/>
<dbReference type="EMBL" id="CH476619">
    <property type="protein sequence ID" value="EEP82174.1"/>
    <property type="molecule type" value="Genomic_DNA"/>
</dbReference>
<dbReference type="InterPro" id="IPR043519">
    <property type="entry name" value="NT_sf"/>
</dbReference>
<dbReference type="VEuPathDB" id="FungiDB:UREG_07039"/>
<dbReference type="Proteomes" id="UP000002058">
    <property type="component" value="Unassembled WGS sequence"/>
</dbReference>
<organism evidence="1 2">
    <name type="scientific">Uncinocarpus reesii (strain UAMH 1704)</name>
    <dbReference type="NCBI Taxonomy" id="336963"/>
    <lineage>
        <taxon>Eukaryota</taxon>
        <taxon>Fungi</taxon>
        <taxon>Dikarya</taxon>
        <taxon>Ascomycota</taxon>
        <taxon>Pezizomycotina</taxon>
        <taxon>Eurotiomycetes</taxon>
        <taxon>Eurotiomycetidae</taxon>
        <taxon>Onygenales</taxon>
        <taxon>Onygenaceae</taxon>
        <taxon>Uncinocarpus</taxon>
    </lineage>
</organism>
<protein>
    <submittedName>
        <fullName evidence="1">Uncharacterized protein</fullName>
    </submittedName>
</protein>
<sequence length="219" mass="24446">MVMLDQPHLRTVVSALAQKLDSLGIDYALMGGAAVCLLAPNPNRKTEDVDLVIHVDQRMITADQLTQRLLEGFPNDFGPVSQFGHTIPAFKLQLPGGVVHLVELEVFDYQSWPQRPQYNIPTASRTTINIDGQAVKVFGPEWLLREKILSQYQRQGSAKERVDVRDISNLIPLAVSGKPELDFNQNEDLQTALAHLVRNRPALVEALKAKIKCTTVFQN</sequence>
<name>C4JXY8_UNCRE</name>
<accession>C4JXY8</accession>